<dbReference type="EMBL" id="NCKU01002071">
    <property type="protein sequence ID" value="RWS10511.1"/>
    <property type="molecule type" value="Genomic_DNA"/>
</dbReference>
<evidence type="ECO:0000259" key="6">
    <source>
        <dbReference type="PROSITE" id="PS50809"/>
    </source>
</evidence>
<accession>A0A443R5H3</accession>
<dbReference type="PROSITE" id="PS50809">
    <property type="entry name" value="DM_2"/>
    <property type="match status" value="1"/>
</dbReference>
<dbReference type="Pfam" id="PF00751">
    <property type="entry name" value="DM"/>
    <property type="match status" value="1"/>
</dbReference>
<evidence type="ECO:0000256" key="5">
    <source>
        <dbReference type="PROSITE-ProRule" id="PRU00070"/>
    </source>
</evidence>
<dbReference type="AlphaFoldDB" id="A0A443R5H3"/>
<keyword evidence="3 5" id="KW-0238">DNA-binding</keyword>
<gene>
    <name evidence="7" type="ORF">B4U79_18081</name>
</gene>
<dbReference type="SMART" id="SM00301">
    <property type="entry name" value="DM"/>
    <property type="match status" value="1"/>
</dbReference>
<sequence length="59" mass="6781">MPKCVHCFNHGIVVDARGHRYECLYTNCSCNACVATRNKRQLMATRVAELKKQRNKAEI</sequence>
<dbReference type="PROSITE" id="PS40000">
    <property type="entry name" value="DM_1"/>
    <property type="match status" value="1"/>
</dbReference>
<evidence type="ECO:0000313" key="7">
    <source>
        <dbReference type="EMBL" id="RWS10511.1"/>
    </source>
</evidence>
<dbReference type="GO" id="GO:0043565">
    <property type="term" value="F:sequence-specific DNA binding"/>
    <property type="evidence" value="ECO:0007669"/>
    <property type="project" value="InterPro"/>
</dbReference>
<dbReference type="GO" id="GO:0005634">
    <property type="term" value="C:nucleus"/>
    <property type="evidence" value="ECO:0007669"/>
    <property type="project" value="UniProtKB-SubCell"/>
</dbReference>
<dbReference type="InterPro" id="IPR036407">
    <property type="entry name" value="DM_DNA-bd_sf"/>
</dbReference>
<dbReference type="OrthoDB" id="5842031at2759"/>
<dbReference type="SUPFAM" id="SSF82927">
    <property type="entry name" value="Cysteine-rich DNA binding domain, (DM domain)"/>
    <property type="match status" value="1"/>
</dbReference>
<name>A0A443R5H3_9ACAR</name>
<organism evidence="7 8">
    <name type="scientific">Dinothrombium tinctorium</name>
    <dbReference type="NCBI Taxonomy" id="1965070"/>
    <lineage>
        <taxon>Eukaryota</taxon>
        <taxon>Metazoa</taxon>
        <taxon>Ecdysozoa</taxon>
        <taxon>Arthropoda</taxon>
        <taxon>Chelicerata</taxon>
        <taxon>Arachnida</taxon>
        <taxon>Acari</taxon>
        <taxon>Acariformes</taxon>
        <taxon>Trombidiformes</taxon>
        <taxon>Prostigmata</taxon>
        <taxon>Anystina</taxon>
        <taxon>Parasitengona</taxon>
        <taxon>Trombidioidea</taxon>
        <taxon>Trombidiidae</taxon>
        <taxon>Dinothrombium</taxon>
    </lineage>
</organism>
<keyword evidence="8" id="KW-1185">Reference proteome</keyword>
<dbReference type="Proteomes" id="UP000285301">
    <property type="component" value="Unassembled WGS sequence"/>
</dbReference>
<comment type="caution">
    <text evidence="7">The sequence shown here is derived from an EMBL/GenBank/DDBJ whole genome shotgun (WGS) entry which is preliminary data.</text>
</comment>
<evidence type="ECO:0000256" key="1">
    <source>
        <dbReference type="ARBA" id="ARBA00022723"/>
    </source>
</evidence>
<dbReference type="InterPro" id="IPR001275">
    <property type="entry name" value="DM_DNA-bd"/>
</dbReference>
<proteinExistence type="predicted"/>
<dbReference type="Gene3D" id="4.10.1040.10">
    <property type="entry name" value="DM DNA-binding domain"/>
    <property type="match status" value="1"/>
</dbReference>
<feature type="domain" description="DM" evidence="6">
    <location>
        <begin position="4"/>
        <end position="51"/>
    </location>
</feature>
<comment type="subcellular location">
    <subcellularLocation>
        <location evidence="5">Nucleus</location>
    </subcellularLocation>
</comment>
<feature type="DNA-binding region" description="DM" evidence="5">
    <location>
        <begin position="4"/>
        <end position="51"/>
    </location>
</feature>
<evidence type="ECO:0000256" key="4">
    <source>
        <dbReference type="ARBA" id="ARBA00023242"/>
    </source>
</evidence>
<keyword evidence="2 5" id="KW-0862">Zinc</keyword>
<dbReference type="GO" id="GO:0006355">
    <property type="term" value="P:regulation of DNA-templated transcription"/>
    <property type="evidence" value="ECO:0007669"/>
    <property type="project" value="InterPro"/>
</dbReference>
<reference evidence="7 8" key="1">
    <citation type="journal article" date="2018" name="Gigascience">
        <title>Genomes of trombidid mites reveal novel predicted allergens and laterally-transferred genes associated with secondary metabolism.</title>
        <authorList>
            <person name="Dong X."/>
            <person name="Chaisiri K."/>
            <person name="Xia D."/>
            <person name="Armstrong S.D."/>
            <person name="Fang Y."/>
            <person name="Donnelly M.J."/>
            <person name="Kadowaki T."/>
            <person name="McGarry J.W."/>
            <person name="Darby A.C."/>
            <person name="Makepeace B.L."/>
        </authorList>
    </citation>
    <scope>NUCLEOTIDE SEQUENCE [LARGE SCALE GENOMIC DNA]</scope>
    <source>
        <strain evidence="7">UoL-WK</strain>
    </source>
</reference>
<evidence type="ECO:0000256" key="3">
    <source>
        <dbReference type="ARBA" id="ARBA00023125"/>
    </source>
</evidence>
<keyword evidence="1 5" id="KW-0479">Metal-binding</keyword>
<evidence type="ECO:0000256" key="2">
    <source>
        <dbReference type="ARBA" id="ARBA00022833"/>
    </source>
</evidence>
<dbReference type="STRING" id="1965070.A0A443R5H3"/>
<dbReference type="GO" id="GO:0046872">
    <property type="term" value="F:metal ion binding"/>
    <property type="evidence" value="ECO:0007669"/>
    <property type="project" value="UniProtKB-KW"/>
</dbReference>
<protein>
    <submittedName>
        <fullName evidence="7">DMRT E-like protein</fullName>
    </submittedName>
</protein>
<keyword evidence="4 5" id="KW-0539">Nucleus</keyword>
<evidence type="ECO:0000313" key="8">
    <source>
        <dbReference type="Proteomes" id="UP000285301"/>
    </source>
</evidence>